<dbReference type="EMBL" id="MAYM02002246">
    <property type="protein sequence ID" value="RLN02151.1"/>
    <property type="molecule type" value="Genomic_DNA"/>
</dbReference>
<evidence type="ECO:0000313" key="2">
    <source>
        <dbReference type="EMBL" id="KAG2524749.1"/>
    </source>
</evidence>
<keyword evidence="6" id="KW-1185">Reference proteome</keyword>
<dbReference type="EMBL" id="JPWV03000107">
    <property type="protein sequence ID" value="KAG2524749.1"/>
    <property type="molecule type" value="Genomic_DNA"/>
</dbReference>
<reference evidence="2" key="1">
    <citation type="journal article" date="2015" name="Genom Data">
        <title>Genome sequences of six Phytophthora species associated with forests in New Zealand.</title>
        <authorList>
            <person name="Studholme D.J."/>
            <person name="McDougal R.L."/>
            <person name="Sambles C."/>
            <person name="Hansen E."/>
            <person name="Hardy G."/>
            <person name="Grant M."/>
            <person name="Ganley R.J."/>
            <person name="Williams N.M."/>
        </authorList>
    </citation>
    <scope>NUCLEOTIDE SEQUENCE</scope>
    <source>
        <strain evidence="2">NZFS 2646</strain>
        <strain evidence="3">NZFS 3630</strain>
    </source>
</reference>
<proteinExistence type="predicted"/>
<dbReference type="Proteomes" id="UP000285624">
    <property type="component" value="Unassembled WGS sequence"/>
</dbReference>
<dbReference type="EMBL" id="MBDN02000284">
    <property type="protein sequence ID" value="RLN76890.1"/>
    <property type="molecule type" value="Genomic_DNA"/>
</dbReference>
<gene>
    <name evidence="4" type="ORF">BBI17_002330</name>
    <name evidence="5" type="ORF">BBO99_00007199</name>
    <name evidence="2" type="ORF">JM16_004810</name>
    <name evidence="3" type="ORF">JM18_002529</name>
</gene>
<evidence type="ECO:0000313" key="5">
    <source>
        <dbReference type="EMBL" id="RLN76890.1"/>
    </source>
</evidence>
<sequence>MTTQIQAKPSASTLTLQERLRDVNFDLEEHRDELVAEFACHEQKLQQLQEQVHALELVNSTSKHLLASLHEELREAQNRERKMRNEFTAELEVVRKNVDQEEQSSQSDLKRQICELQKRYEEECAEKNRLQQALGEFERTSMACTAAQAKDQEYLVQFKHQLENGIVVTKFGSRGVPHQRVVYSDSQCHWISWRSPATSIAHAGATTETFARQPPEAPTRCFSLVFVHPCRTLDVQADTAAQCQQYLRGFRLLREEVALKRR</sequence>
<dbReference type="Proteomes" id="UP000285883">
    <property type="component" value="Unassembled WGS sequence"/>
</dbReference>
<keyword evidence="1" id="KW-0175">Coiled coil</keyword>
<dbReference type="STRING" id="325452.A0A421EUA2"/>
<protein>
    <submittedName>
        <fullName evidence="4">Uncharacterized protein</fullName>
    </submittedName>
</protein>
<reference evidence="2" key="3">
    <citation type="submission" date="2020-06" db="EMBL/GenBank/DDBJ databases">
        <authorList>
            <person name="Studholme D.J."/>
        </authorList>
    </citation>
    <scope>NUCLEOTIDE SEQUENCE</scope>
    <source>
        <strain evidence="2">NZFS 2646</strain>
        <strain evidence="3">NZFS 3630</strain>
    </source>
</reference>
<evidence type="ECO:0000313" key="7">
    <source>
        <dbReference type="Proteomes" id="UP000285883"/>
    </source>
</evidence>
<evidence type="ECO:0000313" key="3">
    <source>
        <dbReference type="EMBL" id="KAG2530086.1"/>
    </source>
</evidence>
<dbReference type="EMBL" id="JPWU03000036">
    <property type="protein sequence ID" value="KAG2530086.1"/>
    <property type="molecule type" value="Genomic_DNA"/>
</dbReference>
<evidence type="ECO:0000313" key="6">
    <source>
        <dbReference type="Proteomes" id="UP000285624"/>
    </source>
</evidence>
<reference evidence="6 7" key="2">
    <citation type="submission" date="2018-07" db="EMBL/GenBank/DDBJ databases">
        <title>Genome sequencing of oomycete isolates from Chile give support for New Zealand origin for Phytophthora kernoviae and make available the first Nothophytophthora sp. genome.</title>
        <authorList>
            <person name="Studholme D.J."/>
            <person name="Sanfuentes E."/>
            <person name="Panda P."/>
            <person name="Hill R."/>
            <person name="Sambles C."/>
            <person name="Grant M."/>
            <person name="Williams N.M."/>
            <person name="Mcdougal R.L."/>
        </authorList>
    </citation>
    <scope>NUCLEOTIDE SEQUENCE [LARGE SCALE GENOMIC DNA]</scope>
    <source>
        <strain evidence="4">Chile2</strain>
        <strain evidence="5">Chile4</strain>
    </source>
</reference>
<dbReference type="Proteomes" id="UP000792063">
    <property type="component" value="Unassembled WGS sequence"/>
</dbReference>
<evidence type="ECO:0000256" key="1">
    <source>
        <dbReference type="SAM" id="Coils"/>
    </source>
</evidence>
<feature type="coiled-coil region" evidence="1">
    <location>
        <begin position="31"/>
        <end position="140"/>
    </location>
</feature>
<accession>A0A421EUA2</accession>
<evidence type="ECO:0000313" key="4">
    <source>
        <dbReference type="EMBL" id="RLN02151.1"/>
    </source>
</evidence>
<dbReference type="Proteomes" id="UP000785171">
    <property type="component" value="Unassembled WGS sequence"/>
</dbReference>
<organism evidence="4 7">
    <name type="scientific">Phytophthora kernoviae</name>
    <dbReference type="NCBI Taxonomy" id="325452"/>
    <lineage>
        <taxon>Eukaryota</taxon>
        <taxon>Sar</taxon>
        <taxon>Stramenopiles</taxon>
        <taxon>Oomycota</taxon>
        <taxon>Peronosporomycetes</taxon>
        <taxon>Peronosporales</taxon>
        <taxon>Peronosporaceae</taxon>
        <taxon>Phytophthora</taxon>
    </lineage>
</organism>
<name>A0A421EUA2_9STRA</name>
<dbReference type="InterPro" id="IPR011993">
    <property type="entry name" value="PH-like_dom_sf"/>
</dbReference>
<comment type="caution">
    <text evidence="4">The sequence shown here is derived from an EMBL/GenBank/DDBJ whole genome shotgun (WGS) entry which is preliminary data.</text>
</comment>
<dbReference type="AlphaFoldDB" id="A0A421EUA2"/>
<dbReference type="Gene3D" id="2.30.29.30">
    <property type="entry name" value="Pleckstrin-homology domain (PH domain)/Phosphotyrosine-binding domain (PTB)"/>
    <property type="match status" value="1"/>
</dbReference>